<proteinExistence type="predicted"/>
<dbReference type="Pfam" id="PF10672">
    <property type="entry name" value="Methyltrans_SAM"/>
    <property type="match status" value="1"/>
</dbReference>
<dbReference type="GO" id="GO:0032259">
    <property type="term" value="P:methylation"/>
    <property type="evidence" value="ECO:0007669"/>
    <property type="project" value="UniProtKB-KW"/>
</dbReference>
<evidence type="ECO:0000256" key="1">
    <source>
        <dbReference type="ARBA" id="ARBA00022603"/>
    </source>
</evidence>
<dbReference type="GO" id="GO:0008168">
    <property type="term" value="F:methyltransferase activity"/>
    <property type="evidence" value="ECO:0007669"/>
    <property type="project" value="UniProtKB-KW"/>
</dbReference>
<dbReference type="Gene3D" id="3.40.50.150">
    <property type="entry name" value="Vaccinia Virus protein VP39"/>
    <property type="match status" value="1"/>
</dbReference>
<feature type="non-terminal residue" evidence="5">
    <location>
        <position position="89"/>
    </location>
</feature>
<dbReference type="InterPro" id="IPR029063">
    <property type="entry name" value="SAM-dependent_MTases_sf"/>
</dbReference>
<feature type="non-terminal residue" evidence="5">
    <location>
        <position position="1"/>
    </location>
</feature>
<comment type="caution">
    <text evidence="5">The sequence shown here is derived from an EMBL/GenBank/DDBJ whole genome shotgun (WGS) entry which is preliminary data.</text>
</comment>
<reference evidence="5" key="2">
    <citation type="journal article" date="2014" name="ISME J.">
        <title>Microbial stratification in low pH oxic and suboxic macroscopic growths along an acid mine drainage.</title>
        <authorList>
            <person name="Mendez-Garcia C."/>
            <person name="Mesa V."/>
            <person name="Sprenger R.R."/>
            <person name="Richter M."/>
            <person name="Diez M.S."/>
            <person name="Solano J."/>
            <person name="Bargiela R."/>
            <person name="Golyshina O.V."/>
            <person name="Manteca A."/>
            <person name="Ramos J.L."/>
            <person name="Gallego J.R."/>
            <person name="Llorente I."/>
            <person name="Martins Dos Santos V.A."/>
            <person name="Jensen O.N."/>
            <person name="Pelaez A.I."/>
            <person name="Sanchez J."/>
            <person name="Ferrer M."/>
        </authorList>
    </citation>
    <scope>NUCLEOTIDE SEQUENCE</scope>
</reference>
<evidence type="ECO:0000256" key="2">
    <source>
        <dbReference type="ARBA" id="ARBA00022679"/>
    </source>
</evidence>
<reference evidence="5" key="1">
    <citation type="submission" date="2013-08" db="EMBL/GenBank/DDBJ databases">
        <authorList>
            <person name="Mendez C."/>
            <person name="Richter M."/>
            <person name="Ferrer M."/>
            <person name="Sanchez J."/>
        </authorList>
    </citation>
    <scope>NUCLEOTIDE SEQUENCE</scope>
</reference>
<keyword evidence="2 5" id="KW-0808">Transferase</keyword>
<accession>T0ZX67</accession>
<evidence type="ECO:0000259" key="4">
    <source>
        <dbReference type="Pfam" id="PF10672"/>
    </source>
</evidence>
<organism evidence="5">
    <name type="scientific">mine drainage metagenome</name>
    <dbReference type="NCBI Taxonomy" id="410659"/>
    <lineage>
        <taxon>unclassified sequences</taxon>
        <taxon>metagenomes</taxon>
        <taxon>ecological metagenomes</taxon>
    </lineage>
</organism>
<evidence type="ECO:0000256" key="3">
    <source>
        <dbReference type="ARBA" id="ARBA00022691"/>
    </source>
</evidence>
<protein>
    <submittedName>
        <fullName evidence="5">SAM-dependent methyltransferase</fullName>
    </submittedName>
</protein>
<dbReference type="SUPFAM" id="SSF53335">
    <property type="entry name" value="S-adenosyl-L-methionine-dependent methyltransferases"/>
    <property type="match status" value="1"/>
</dbReference>
<evidence type="ECO:0000313" key="5">
    <source>
        <dbReference type="EMBL" id="EQD52816.1"/>
    </source>
</evidence>
<dbReference type="PANTHER" id="PTHR42873:SF1">
    <property type="entry name" value="S-ADENOSYLMETHIONINE-DEPENDENT METHYLTRANSFERASE DOMAIN-CONTAINING PROTEIN"/>
    <property type="match status" value="1"/>
</dbReference>
<dbReference type="PANTHER" id="PTHR42873">
    <property type="entry name" value="RIBOSOMAL RNA LARGE SUBUNIT METHYLTRANSFERASE"/>
    <property type="match status" value="1"/>
</dbReference>
<name>T0ZX67_9ZZZZ</name>
<dbReference type="AlphaFoldDB" id="T0ZX67"/>
<keyword evidence="3" id="KW-0949">S-adenosyl-L-methionine</keyword>
<dbReference type="EMBL" id="AUZX01009153">
    <property type="protein sequence ID" value="EQD52816.1"/>
    <property type="molecule type" value="Genomic_DNA"/>
</dbReference>
<keyword evidence="1 5" id="KW-0489">Methyltransferase</keyword>
<sequence length="89" mass="9871">GIRVLENLPMYADIAFGDLTAPVTVREGELRFELDVLGGQKTGWFYDQQANRDRLVHYVAGRRVLDVFSYLGAWGLRAAAGGAREVLCV</sequence>
<feature type="domain" description="S-adenosylmethionine-dependent methyltransferase" evidence="4">
    <location>
        <begin position="25"/>
        <end position="87"/>
    </location>
</feature>
<gene>
    <name evidence="5" type="ORF">B1A_12585</name>
</gene>
<dbReference type="InterPro" id="IPR019614">
    <property type="entry name" value="SAM-dep_methyl-trfase"/>
</dbReference>